<dbReference type="AlphaFoldDB" id="A0A368VRH6"/>
<comment type="caution">
    <text evidence="1">The sequence shown here is derived from an EMBL/GenBank/DDBJ whole genome shotgun (WGS) entry which is preliminary data.</text>
</comment>
<proteinExistence type="predicted"/>
<gene>
    <name evidence="1" type="ORF">DFP97_112121</name>
</gene>
<evidence type="ECO:0000313" key="2">
    <source>
        <dbReference type="Proteomes" id="UP000252415"/>
    </source>
</evidence>
<protein>
    <submittedName>
        <fullName evidence="1">Uncharacterized protein</fullName>
    </submittedName>
</protein>
<dbReference type="Proteomes" id="UP000252415">
    <property type="component" value="Unassembled WGS sequence"/>
</dbReference>
<reference evidence="1 2" key="1">
    <citation type="submission" date="2018-07" db="EMBL/GenBank/DDBJ databases">
        <title>Genomic Encyclopedia of Type Strains, Phase III (KMG-III): the genomes of soil and plant-associated and newly described type strains.</title>
        <authorList>
            <person name="Whitman W."/>
        </authorList>
    </citation>
    <scope>NUCLEOTIDE SEQUENCE [LARGE SCALE GENOMIC DNA]</scope>
    <source>
        <strain evidence="1 2">CECT 7506</strain>
    </source>
</reference>
<dbReference type="OrthoDB" id="9855767at2"/>
<dbReference type="RefSeq" id="WP_114381808.1">
    <property type="nucleotide sequence ID" value="NZ_QPJD01000012.1"/>
</dbReference>
<evidence type="ECO:0000313" key="1">
    <source>
        <dbReference type="EMBL" id="RCW44257.1"/>
    </source>
</evidence>
<sequence>MTYIPSLNKPVEADEINQHINTLYQCKKTGVWDMEAVMRWLKINLPQMADAADCMAGFIDDQFPGAEYEAEVVAAEGQRELVWGMNRVIDKESGAA</sequence>
<name>A0A368VRH6_9BACL</name>
<keyword evidence="2" id="KW-1185">Reference proteome</keyword>
<dbReference type="EMBL" id="QPJD01000012">
    <property type="protein sequence ID" value="RCW44257.1"/>
    <property type="molecule type" value="Genomic_DNA"/>
</dbReference>
<organism evidence="1 2">
    <name type="scientific">Paenibacillus prosopidis</name>
    <dbReference type="NCBI Taxonomy" id="630520"/>
    <lineage>
        <taxon>Bacteria</taxon>
        <taxon>Bacillati</taxon>
        <taxon>Bacillota</taxon>
        <taxon>Bacilli</taxon>
        <taxon>Bacillales</taxon>
        <taxon>Paenibacillaceae</taxon>
        <taxon>Paenibacillus</taxon>
    </lineage>
</organism>
<accession>A0A368VRH6</accession>